<evidence type="ECO:0000313" key="1">
    <source>
        <dbReference type="EMBL" id="KIK13006.1"/>
    </source>
</evidence>
<keyword evidence="2" id="KW-1185">Reference proteome</keyword>
<feature type="non-terminal residue" evidence="1">
    <location>
        <position position="71"/>
    </location>
</feature>
<evidence type="ECO:0000313" key="2">
    <source>
        <dbReference type="Proteomes" id="UP000054018"/>
    </source>
</evidence>
<name>A0A0C9Y805_9AGAM</name>
<sequence length="71" mass="8011">MQVLSSSFSLDFDFETDYTGSYSTLCKVVDNGQLINTSRYVSNGGYYIIEYDIVLAFGLTELAAQFAWKEN</sequence>
<protein>
    <submittedName>
        <fullName evidence="1">Uncharacterized protein</fullName>
    </submittedName>
</protein>
<organism evidence="1 2">
    <name type="scientific">Pisolithus microcarpus 441</name>
    <dbReference type="NCBI Taxonomy" id="765257"/>
    <lineage>
        <taxon>Eukaryota</taxon>
        <taxon>Fungi</taxon>
        <taxon>Dikarya</taxon>
        <taxon>Basidiomycota</taxon>
        <taxon>Agaricomycotina</taxon>
        <taxon>Agaricomycetes</taxon>
        <taxon>Agaricomycetidae</taxon>
        <taxon>Boletales</taxon>
        <taxon>Sclerodermatineae</taxon>
        <taxon>Pisolithaceae</taxon>
        <taxon>Pisolithus</taxon>
    </lineage>
</organism>
<dbReference type="HOGENOM" id="CLU_2747058_0_0_1"/>
<accession>A0A0C9Y805</accession>
<proteinExistence type="predicted"/>
<reference evidence="2" key="2">
    <citation type="submission" date="2015-01" db="EMBL/GenBank/DDBJ databases">
        <title>Evolutionary Origins and Diversification of the Mycorrhizal Mutualists.</title>
        <authorList>
            <consortium name="DOE Joint Genome Institute"/>
            <consortium name="Mycorrhizal Genomics Consortium"/>
            <person name="Kohler A."/>
            <person name="Kuo A."/>
            <person name="Nagy L.G."/>
            <person name="Floudas D."/>
            <person name="Copeland A."/>
            <person name="Barry K.W."/>
            <person name="Cichocki N."/>
            <person name="Veneault-Fourrey C."/>
            <person name="LaButti K."/>
            <person name="Lindquist E.A."/>
            <person name="Lipzen A."/>
            <person name="Lundell T."/>
            <person name="Morin E."/>
            <person name="Murat C."/>
            <person name="Riley R."/>
            <person name="Ohm R."/>
            <person name="Sun H."/>
            <person name="Tunlid A."/>
            <person name="Henrissat B."/>
            <person name="Grigoriev I.V."/>
            <person name="Hibbett D.S."/>
            <person name="Martin F."/>
        </authorList>
    </citation>
    <scope>NUCLEOTIDE SEQUENCE [LARGE SCALE GENOMIC DNA]</scope>
    <source>
        <strain evidence="2">441</strain>
    </source>
</reference>
<dbReference type="EMBL" id="KN834027">
    <property type="protein sequence ID" value="KIK13006.1"/>
    <property type="molecule type" value="Genomic_DNA"/>
</dbReference>
<dbReference type="Proteomes" id="UP000054018">
    <property type="component" value="Unassembled WGS sequence"/>
</dbReference>
<reference evidence="1 2" key="1">
    <citation type="submission" date="2014-04" db="EMBL/GenBank/DDBJ databases">
        <authorList>
            <consortium name="DOE Joint Genome Institute"/>
            <person name="Kuo A."/>
            <person name="Kohler A."/>
            <person name="Costa M.D."/>
            <person name="Nagy L.G."/>
            <person name="Floudas D."/>
            <person name="Copeland A."/>
            <person name="Barry K.W."/>
            <person name="Cichocki N."/>
            <person name="Veneault-Fourrey C."/>
            <person name="LaButti K."/>
            <person name="Lindquist E.A."/>
            <person name="Lipzen A."/>
            <person name="Lundell T."/>
            <person name="Morin E."/>
            <person name="Murat C."/>
            <person name="Sun H."/>
            <person name="Tunlid A."/>
            <person name="Henrissat B."/>
            <person name="Grigoriev I.V."/>
            <person name="Hibbett D.S."/>
            <person name="Martin F."/>
            <person name="Nordberg H.P."/>
            <person name="Cantor M.N."/>
            <person name="Hua S.X."/>
        </authorList>
    </citation>
    <scope>NUCLEOTIDE SEQUENCE [LARGE SCALE GENOMIC DNA]</scope>
    <source>
        <strain evidence="1 2">441</strain>
    </source>
</reference>
<dbReference type="AlphaFoldDB" id="A0A0C9Y805"/>
<gene>
    <name evidence="1" type="ORF">PISMIDRAFT_689036</name>
</gene>